<dbReference type="Pfam" id="PF01966">
    <property type="entry name" value="HD"/>
    <property type="match status" value="1"/>
</dbReference>
<dbReference type="Gene3D" id="1.10.472.50">
    <property type="entry name" value="HD-domain/PDEase-like"/>
    <property type="match status" value="1"/>
</dbReference>
<dbReference type="InterPro" id="IPR006674">
    <property type="entry name" value="HD_domain"/>
</dbReference>
<evidence type="ECO:0000259" key="1">
    <source>
        <dbReference type="SMART" id="SM00471"/>
    </source>
</evidence>
<dbReference type="AlphaFoldDB" id="A0A7G9T458"/>
<organism evidence="2 3">
    <name type="scientific">Weissella diestrammenae</name>
    <dbReference type="NCBI Taxonomy" id="1162633"/>
    <lineage>
        <taxon>Bacteria</taxon>
        <taxon>Bacillati</taxon>
        <taxon>Bacillota</taxon>
        <taxon>Bacilli</taxon>
        <taxon>Lactobacillales</taxon>
        <taxon>Lactobacillaceae</taxon>
        <taxon>Weissella</taxon>
    </lineage>
</organism>
<dbReference type="PANTHER" id="PTHR33594:SF1">
    <property type="entry name" value="HD_PDEASE DOMAIN-CONTAINING PROTEIN"/>
    <property type="match status" value="1"/>
</dbReference>
<dbReference type="PANTHER" id="PTHR33594">
    <property type="entry name" value="SUPERFAMILY HYDROLASE, PUTATIVE (AFU_ORTHOLOGUE AFUA_1G03035)-RELATED"/>
    <property type="match status" value="1"/>
</dbReference>
<dbReference type="RefSeq" id="WP_187528718.1">
    <property type="nucleotide sequence ID" value="NZ_CP060724.1"/>
</dbReference>
<dbReference type="KEGG" id="wdi:H9L19_05660"/>
<accession>A0A7G9T458</accession>
<reference evidence="2 3" key="1">
    <citation type="submission" date="2020-08" db="EMBL/GenBank/DDBJ databases">
        <title>Genome sequence of Weissella diestrammenae KACC 16890T.</title>
        <authorList>
            <person name="Hyun D.-W."/>
            <person name="Bae J.-W."/>
        </authorList>
    </citation>
    <scope>NUCLEOTIDE SEQUENCE [LARGE SCALE GENOMIC DNA]</scope>
    <source>
        <strain evidence="2 3">KACC 16890</strain>
    </source>
</reference>
<dbReference type="SMART" id="SM00471">
    <property type="entry name" value="HDc"/>
    <property type="match status" value="1"/>
</dbReference>
<sequence length="212" mass="24334">MNLELAKEFVREELLEEQSGHDYVHIERVLTNALMLAKDMPTADVEIVSLAALLHDVIDEKVVDDVNAAISKVRAKLRDWQIESAEIAEILDIITHMSYSKNLTTRYQLTLNGQIVQDADRLDAIGAIGIGRTFYYGGHKGHLMYNPNDAAREHLDHDQYRQNSSVINHFYEKLLKLTDLMNTPKAKTIAEHRTEFMQAFLNEFDDEWHGRA</sequence>
<dbReference type="Gene3D" id="1.20.58.1910">
    <property type="match status" value="1"/>
</dbReference>
<feature type="domain" description="HD/PDEase" evidence="1">
    <location>
        <begin position="18"/>
        <end position="134"/>
    </location>
</feature>
<evidence type="ECO:0000313" key="2">
    <source>
        <dbReference type="EMBL" id="QNN74883.1"/>
    </source>
</evidence>
<dbReference type="InterPro" id="IPR003607">
    <property type="entry name" value="HD/PDEase_dom"/>
</dbReference>
<dbReference type="Proteomes" id="UP000515800">
    <property type="component" value="Chromosome"/>
</dbReference>
<dbReference type="EMBL" id="CP060724">
    <property type="protein sequence ID" value="QNN74883.1"/>
    <property type="molecule type" value="Genomic_DNA"/>
</dbReference>
<gene>
    <name evidence="2" type="ORF">H9L19_05660</name>
</gene>
<protein>
    <submittedName>
        <fullName evidence="2">HD domain-containing protein</fullName>
    </submittedName>
</protein>
<proteinExistence type="predicted"/>
<dbReference type="CDD" id="cd00077">
    <property type="entry name" value="HDc"/>
    <property type="match status" value="1"/>
</dbReference>
<evidence type="ECO:0000313" key="3">
    <source>
        <dbReference type="Proteomes" id="UP000515800"/>
    </source>
</evidence>
<keyword evidence="3" id="KW-1185">Reference proteome</keyword>
<dbReference type="SUPFAM" id="SSF109604">
    <property type="entry name" value="HD-domain/PDEase-like"/>
    <property type="match status" value="1"/>
</dbReference>
<name>A0A7G9T458_9LACO</name>